<dbReference type="EMBL" id="LQYG01000012">
    <property type="protein sequence ID" value="KYC65906.1"/>
    <property type="molecule type" value="Genomic_DNA"/>
</dbReference>
<reference evidence="1 2" key="1">
    <citation type="submission" date="2016-01" db="EMBL/GenBank/DDBJ databases">
        <title>Genome Sequences of Twelve Sporeforming Bacillus Species Isolated from Foods.</title>
        <authorList>
            <person name="Berendsen E.M."/>
            <person name="Wells-Bennik M.H."/>
            <person name="Krawcyk A.O."/>
            <person name="De Jong A."/>
            <person name="Holsappel S."/>
            <person name="Eijlander R.T."/>
            <person name="Kuipers O.P."/>
        </authorList>
    </citation>
    <scope>NUCLEOTIDE SEQUENCE [LARGE SCALE GENOMIC DNA]</scope>
    <source>
        <strain evidence="1 2">B4098</strain>
    </source>
</reference>
<gene>
    <name evidence="1" type="ORF">B4098_1684</name>
</gene>
<evidence type="ECO:0000313" key="2">
    <source>
        <dbReference type="Proteomes" id="UP000075288"/>
    </source>
</evidence>
<comment type="caution">
    <text evidence="1">The sequence shown here is derived from an EMBL/GenBank/DDBJ whole genome shotgun (WGS) entry which is preliminary data.</text>
</comment>
<sequence length="57" mass="7083">MRKNFVYIDYIVKNPYNQYEESILSFITRMKDISRVDSKHFVFYHPNERHFPAKLKK</sequence>
<dbReference type="Proteomes" id="UP000075288">
    <property type="component" value="Unassembled WGS sequence"/>
</dbReference>
<dbReference type="PATRIC" id="fig|1398.26.peg.762"/>
<accession>A0A150K924</accession>
<proteinExistence type="predicted"/>
<protein>
    <submittedName>
        <fullName evidence="1">Uncharacterized protein</fullName>
    </submittedName>
</protein>
<evidence type="ECO:0000313" key="1">
    <source>
        <dbReference type="EMBL" id="KYC65906.1"/>
    </source>
</evidence>
<organism evidence="1 2">
    <name type="scientific">Heyndrickxia coagulans</name>
    <name type="common">Weizmannia coagulans</name>
    <dbReference type="NCBI Taxonomy" id="1398"/>
    <lineage>
        <taxon>Bacteria</taxon>
        <taxon>Bacillati</taxon>
        <taxon>Bacillota</taxon>
        <taxon>Bacilli</taxon>
        <taxon>Bacillales</taxon>
        <taxon>Bacillaceae</taxon>
        <taxon>Heyndrickxia</taxon>
    </lineage>
</organism>
<name>A0A150K924_HEYCO</name>
<dbReference type="AlphaFoldDB" id="A0A150K924"/>